<keyword evidence="5" id="KW-1185">Reference proteome</keyword>
<keyword evidence="1" id="KW-0378">Hydrolase</keyword>
<feature type="domain" description="Mannosyl-glycoprotein endo-beta-N-acetylglucosamidase-like" evidence="3">
    <location>
        <begin position="2"/>
        <end position="151"/>
    </location>
</feature>
<dbReference type="Proteomes" id="UP000670947">
    <property type="component" value="Unassembled WGS sequence"/>
</dbReference>
<dbReference type="InterPro" id="IPR002901">
    <property type="entry name" value="MGlyc_endo_b_GlcNAc-like_dom"/>
</dbReference>
<dbReference type="PANTHER" id="PTHR33308:SF9">
    <property type="entry name" value="PEPTIDOGLYCAN HYDROLASE FLGJ"/>
    <property type="match status" value="1"/>
</dbReference>
<reference evidence="4 5" key="1">
    <citation type="submission" date="2021-03" db="EMBL/GenBank/DDBJ databases">
        <title>Paenibacillus artemisicola MWE-103 whole genome sequence.</title>
        <authorList>
            <person name="Ham Y.J."/>
        </authorList>
    </citation>
    <scope>NUCLEOTIDE SEQUENCE [LARGE SCALE GENOMIC DNA]</scope>
    <source>
        <strain evidence="4 5">MWE-103</strain>
    </source>
</reference>
<sequence length="255" mass="27981">MDKQSFFGLLRPIARRLYAEGSPIFPSVRLAQSWLETGGTIPAWNNLGGLKAAGGVPNGYWKGDVVNKRTWETVGGRRVEVVASFRAYDSVGDFYKDQDLLYARSRYDAVRNAATPEAQARMLQASGYATDPAYADKLIRIISDNRLKDSDARGEEGEPMTAEERQAFDALQAAVAKLAADNAALQGKLDEQNGAMQALRDRTAQLEALHAVKEIPAWAKEAVAAAVQEKLVDSPNGASYDFYRILSVLRRAKLI</sequence>
<keyword evidence="2" id="KW-0175">Coiled coil</keyword>
<dbReference type="EMBL" id="JAGGDJ010000003">
    <property type="protein sequence ID" value="MBO7744151.1"/>
    <property type="molecule type" value="Genomic_DNA"/>
</dbReference>
<feature type="coiled-coil region" evidence="2">
    <location>
        <begin position="182"/>
        <end position="209"/>
    </location>
</feature>
<dbReference type="PRINTS" id="PR01002">
    <property type="entry name" value="FLGFLGJ"/>
</dbReference>
<name>A0ABS3W758_9BACL</name>
<dbReference type="SMART" id="SM00047">
    <property type="entry name" value="LYZ2"/>
    <property type="match status" value="1"/>
</dbReference>
<proteinExistence type="predicted"/>
<evidence type="ECO:0000259" key="3">
    <source>
        <dbReference type="SMART" id="SM00047"/>
    </source>
</evidence>
<evidence type="ECO:0000256" key="1">
    <source>
        <dbReference type="ARBA" id="ARBA00022801"/>
    </source>
</evidence>
<accession>A0ABS3W758</accession>
<evidence type="ECO:0000313" key="5">
    <source>
        <dbReference type="Proteomes" id="UP000670947"/>
    </source>
</evidence>
<dbReference type="Pfam" id="PF01832">
    <property type="entry name" value="Glucosaminidase"/>
    <property type="match status" value="1"/>
</dbReference>
<dbReference type="InterPro" id="IPR051056">
    <property type="entry name" value="Glycosyl_Hydrolase_73"/>
</dbReference>
<dbReference type="PANTHER" id="PTHR33308">
    <property type="entry name" value="PEPTIDOGLYCAN HYDROLASE FLGJ"/>
    <property type="match status" value="1"/>
</dbReference>
<comment type="caution">
    <text evidence="4">The sequence shown here is derived from an EMBL/GenBank/DDBJ whole genome shotgun (WGS) entry which is preliminary data.</text>
</comment>
<gene>
    <name evidence="4" type="ORF">I8J29_08100</name>
</gene>
<evidence type="ECO:0000313" key="4">
    <source>
        <dbReference type="EMBL" id="MBO7744151.1"/>
    </source>
</evidence>
<dbReference type="RefSeq" id="WP_208847096.1">
    <property type="nucleotide sequence ID" value="NZ_JAGGDJ010000003.1"/>
</dbReference>
<evidence type="ECO:0000256" key="2">
    <source>
        <dbReference type="SAM" id="Coils"/>
    </source>
</evidence>
<dbReference type="Gene3D" id="1.10.530.10">
    <property type="match status" value="1"/>
</dbReference>
<organism evidence="4 5">
    <name type="scientific">Paenibacillus artemisiicola</name>
    <dbReference type="NCBI Taxonomy" id="1172618"/>
    <lineage>
        <taxon>Bacteria</taxon>
        <taxon>Bacillati</taxon>
        <taxon>Bacillota</taxon>
        <taxon>Bacilli</taxon>
        <taxon>Bacillales</taxon>
        <taxon>Paenibacillaceae</taxon>
        <taxon>Paenibacillus</taxon>
    </lineage>
</organism>
<protein>
    <submittedName>
        <fullName evidence="4">Glucosaminidase domain-containing protein</fullName>
    </submittedName>
</protein>